<sequence>MIVFKFSLESYTFREDSGGEYSGKEDAGCENSGRRIPDESILRRRPRPFYIAGEDSRPENSGREDAKVNILEEEDENSGRVEEKYAGG</sequence>
<organism evidence="2 3">
    <name type="scientific">Caerostris extrusa</name>
    <name type="common">Bark spider</name>
    <name type="synonym">Caerostris bankana</name>
    <dbReference type="NCBI Taxonomy" id="172846"/>
    <lineage>
        <taxon>Eukaryota</taxon>
        <taxon>Metazoa</taxon>
        <taxon>Ecdysozoa</taxon>
        <taxon>Arthropoda</taxon>
        <taxon>Chelicerata</taxon>
        <taxon>Arachnida</taxon>
        <taxon>Araneae</taxon>
        <taxon>Araneomorphae</taxon>
        <taxon>Entelegynae</taxon>
        <taxon>Araneoidea</taxon>
        <taxon>Araneidae</taxon>
        <taxon>Caerostris</taxon>
    </lineage>
</organism>
<dbReference type="Proteomes" id="UP001054945">
    <property type="component" value="Unassembled WGS sequence"/>
</dbReference>
<keyword evidence="3" id="KW-1185">Reference proteome</keyword>
<feature type="region of interest" description="Disordered" evidence="1">
    <location>
        <begin position="16"/>
        <end position="88"/>
    </location>
</feature>
<gene>
    <name evidence="2" type="ORF">CEXT_574151</name>
</gene>
<name>A0AAV4VX09_CAEEX</name>
<evidence type="ECO:0000313" key="2">
    <source>
        <dbReference type="EMBL" id="GIY74831.1"/>
    </source>
</evidence>
<feature type="compositionally biased region" description="Basic and acidic residues" evidence="1">
    <location>
        <begin position="77"/>
        <end position="88"/>
    </location>
</feature>
<protein>
    <submittedName>
        <fullName evidence="2">Uncharacterized protein</fullName>
    </submittedName>
</protein>
<proteinExistence type="predicted"/>
<dbReference type="EMBL" id="BPLR01015263">
    <property type="protein sequence ID" value="GIY74831.1"/>
    <property type="molecule type" value="Genomic_DNA"/>
</dbReference>
<dbReference type="AlphaFoldDB" id="A0AAV4VX09"/>
<comment type="caution">
    <text evidence="2">The sequence shown here is derived from an EMBL/GenBank/DDBJ whole genome shotgun (WGS) entry which is preliminary data.</text>
</comment>
<evidence type="ECO:0000313" key="3">
    <source>
        <dbReference type="Proteomes" id="UP001054945"/>
    </source>
</evidence>
<evidence type="ECO:0000256" key="1">
    <source>
        <dbReference type="SAM" id="MobiDB-lite"/>
    </source>
</evidence>
<feature type="compositionally biased region" description="Basic and acidic residues" evidence="1">
    <location>
        <begin position="54"/>
        <end position="67"/>
    </location>
</feature>
<accession>A0AAV4VX09</accession>
<feature type="compositionally biased region" description="Basic and acidic residues" evidence="1">
    <location>
        <begin position="16"/>
        <end position="42"/>
    </location>
</feature>
<reference evidence="2 3" key="1">
    <citation type="submission" date="2021-06" db="EMBL/GenBank/DDBJ databases">
        <title>Caerostris extrusa draft genome.</title>
        <authorList>
            <person name="Kono N."/>
            <person name="Arakawa K."/>
        </authorList>
    </citation>
    <scope>NUCLEOTIDE SEQUENCE [LARGE SCALE GENOMIC DNA]</scope>
</reference>